<feature type="transmembrane region" description="Helical" evidence="1">
    <location>
        <begin position="95"/>
        <end position="114"/>
    </location>
</feature>
<evidence type="ECO:0000256" key="1">
    <source>
        <dbReference type="SAM" id="Phobius"/>
    </source>
</evidence>
<comment type="caution">
    <text evidence="2">The sequence shown here is derived from an EMBL/GenBank/DDBJ whole genome shotgun (WGS) entry which is preliminary data.</text>
</comment>
<keyword evidence="1" id="KW-0812">Transmembrane</keyword>
<protein>
    <submittedName>
        <fullName evidence="2">Uncharacterized protein</fullName>
    </submittedName>
</protein>
<evidence type="ECO:0000313" key="3">
    <source>
        <dbReference type="Proteomes" id="UP000632339"/>
    </source>
</evidence>
<keyword evidence="3" id="KW-1185">Reference proteome</keyword>
<sequence>MTQAQHSDIVTLLTQKFQLIETAFIEEMTDHFATPIENQMSDTLSFQQALEQTVKDFGGEKNIQRMEWAYRKVFLKNQFRDWWGIVKGQFSKSKLIRSVIIVGFVLIVCLYFGLTDLIGVGE</sequence>
<gene>
    <name evidence="2" type="ORF">GCM10010967_47790</name>
</gene>
<dbReference type="RefSeq" id="WP_019945768.1">
    <property type="nucleotide sequence ID" value="NZ_BMLI01000002.1"/>
</dbReference>
<evidence type="ECO:0000313" key="2">
    <source>
        <dbReference type="EMBL" id="GGN06855.1"/>
    </source>
</evidence>
<proteinExistence type="predicted"/>
<dbReference type="EMBL" id="BMLI01000002">
    <property type="protein sequence ID" value="GGN06855.1"/>
    <property type="molecule type" value="Genomic_DNA"/>
</dbReference>
<name>A0ABQ2ICC1_9BACT</name>
<dbReference type="Proteomes" id="UP000632339">
    <property type="component" value="Unassembled WGS sequence"/>
</dbReference>
<keyword evidence="1" id="KW-1133">Transmembrane helix</keyword>
<keyword evidence="1" id="KW-0472">Membrane</keyword>
<accession>A0ABQ2ICC1</accession>
<reference evidence="3" key="1">
    <citation type="journal article" date="2019" name="Int. J. Syst. Evol. Microbiol.">
        <title>The Global Catalogue of Microorganisms (GCM) 10K type strain sequencing project: providing services to taxonomists for standard genome sequencing and annotation.</title>
        <authorList>
            <consortium name="The Broad Institute Genomics Platform"/>
            <consortium name="The Broad Institute Genome Sequencing Center for Infectious Disease"/>
            <person name="Wu L."/>
            <person name="Ma J."/>
        </authorList>
    </citation>
    <scope>NUCLEOTIDE SEQUENCE [LARGE SCALE GENOMIC DNA]</scope>
    <source>
        <strain evidence="3">CGMCC 1.6375</strain>
    </source>
</reference>
<organism evidence="2 3">
    <name type="scientific">Dyadobacter beijingensis</name>
    <dbReference type="NCBI Taxonomy" id="365489"/>
    <lineage>
        <taxon>Bacteria</taxon>
        <taxon>Pseudomonadati</taxon>
        <taxon>Bacteroidota</taxon>
        <taxon>Cytophagia</taxon>
        <taxon>Cytophagales</taxon>
        <taxon>Spirosomataceae</taxon>
        <taxon>Dyadobacter</taxon>
    </lineage>
</organism>